<evidence type="ECO:0000313" key="1">
    <source>
        <dbReference type="EMBL" id="AOA57551.1"/>
    </source>
</evidence>
<evidence type="ECO:0000313" key="2">
    <source>
        <dbReference type="Proteomes" id="UP000093391"/>
    </source>
</evidence>
<name>A0A1B2LX93_9GAMM</name>
<dbReference type="EMBL" id="CP016895">
    <property type="protein sequence ID" value="AOA57551.1"/>
    <property type="molecule type" value="Genomic_DNA"/>
</dbReference>
<organism evidence="1 2">
    <name type="scientific">Acinetobacter larvae</name>
    <dbReference type="NCBI Taxonomy" id="1789224"/>
    <lineage>
        <taxon>Bacteria</taxon>
        <taxon>Pseudomonadati</taxon>
        <taxon>Pseudomonadota</taxon>
        <taxon>Gammaproteobacteria</taxon>
        <taxon>Moraxellales</taxon>
        <taxon>Moraxellaceae</taxon>
        <taxon>Acinetobacter</taxon>
    </lineage>
</organism>
<dbReference type="STRING" id="1789224.BFG52_03740"/>
<reference evidence="1 2" key="1">
    <citation type="submission" date="2016-08" db="EMBL/GenBank/DDBJ databases">
        <authorList>
            <person name="Seilhamer J.J."/>
        </authorList>
    </citation>
    <scope>NUCLEOTIDE SEQUENCE [LARGE SCALE GENOMIC DNA]</scope>
    <source>
        <strain evidence="1 2">BRTC-1</strain>
    </source>
</reference>
<sequence length="88" mass="10187">MSVMTNMGNFIVALPPSDIWLTDEQAAEFLNYEKGYFKAAIICLKDFPKPKFVTETIKGRRWNLGQVSKWLNERPDTLKKTPGRPRKI</sequence>
<protein>
    <recommendedName>
        <fullName evidence="3">DNA-binding protein</fullName>
    </recommendedName>
</protein>
<keyword evidence="2" id="KW-1185">Reference proteome</keyword>
<evidence type="ECO:0008006" key="3">
    <source>
        <dbReference type="Google" id="ProtNLM"/>
    </source>
</evidence>
<dbReference type="Proteomes" id="UP000093391">
    <property type="component" value="Chromosome"/>
</dbReference>
<dbReference type="OrthoDB" id="6694772at2"/>
<dbReference type="KEGG" id="ala:BFG52_03740"/>
<dbReference type="RefSeq" id="WP_067552817.1">
    <property type="nucleotide sequence ID" value="NZ_CP016895.1"/>
</dbReference>
<gene>
    <name evidence="1" type="ORF">BFG52_03740</name>
</gene>
<dbReference type="AlphaFoldDB" id="A0A1B2LX93"/>
<accession>A0A1B2LX93</accession>
<proteinExistence type="predicted"/>